<proteinExistence type="predicted"/>
<gene>
    <name evidence="1" type="ORF">PT974_01905</name>
</gene>
<accession>A0ABR0SWM1</accession>
<protein>
    <recommendedName>
        <fullName evidence="3">HNH nuclease domain-containing protein</fullName>
    </recommendedName>
</protein>
<evidence type="ECO:0000313" key="1">
    <source>
        <dbReference type="EMBL" id="KAK5996568.1"/>
    </source>
</evidence>
<organism evidence="1 2">
    <name type="scientific">Cladobotryum mycophilum</name>
    <dbReference type="NCBI Taxonomy" id="491253"/>
    <lineage>
        <taxon>Eukaryota</taxon>
        <taxon>Fungi</taxon>
        <taxon>Dikarya</taxon>
        <taxon>Ascomycota</taxon>
        <taxon>Pezizomycotina</taxon>
        <taxon>Sordariomycetes</taxon>
        <taxon>Hypocreomycetidae</taxon>
        <taxon>Hypocreales</taxon>
        <taxon>Hypocreaceae</taxon>
        <taxon>Cladobotryum</taxon>
    </lineage>
</organism>
<comment type="caution">
    <text evidence="1">The sequence shown here is derived from an EMBL/GenBank/DDBJ whole genome shotgun (WGS) entry which is preliminary data.</text>
</comment>
<reference evidence="1 2" key="1">
    <citation type="submission" date="2024-01" db="EMBL/GenBank/DDBJ databases">
        <title>Complete genome of Cladobotryum mycophilum ATHUM6906.</title>
        <authorList>
            <person name="Christinaki A.C."/>
            <person name="Myridakis A.I."/>
            <person name="Kouvelis V.N."/>
        </authorList>
    </citation>
    <scope>NUCLEOTIDE SEQUENCE [LARGE SCALE GENOMIC DNA]</scope>
    <source>
        <strain evidence="1 2">ATHUM6906</strain>
    </source>
</reference>
<evidence type="ECO:0000313" key="2">
    <source>
        <dbReference type="Proteomes" id="UP001338125"/>
    </source>
</evidence>
<dbReference type="EMBL" id="JAVFKD010000002">
    <property type="protein sequence ID" value="KAK5996568.1"/>
    <property type="molecule type" value="Genomic_DNA"/>
</dbReference>
<name>A0ABR0SWM1_9HYPO</name>
<evidence type="ECO:0008006" key="3">
    <source>
        <dbReference type="Google" id="ProtNLM"/>
    </source>
</evidence>
<sequence length="305" mass="35667">MDAEGLQKIADEYSMDPELIIKLCQLYQTDKNFRIFFDDEPATEPVLSFIPSVEVRLDLFKQLQTMCHQATSLQLSATVFAVAMIKPLSRLKEMVKRLQYKPREYHPVTGSEDAAAIVTDMWDLIPQLTEHAIRVYVTKRCRDWKLAFRVHPSSECIVSGWSDPAPARIFPILTSKEDLEHFQGSKNALLLNRQLVYWWNHGRFALKPLRQTDNEIVLQWHWLKRPNLEPSQYIQNDDNLWDIVGTLGWDEQHPTTHRKSGRRVETGQIYTLRTNDPKDLPSFELLEMQWNFHRMTAVCGMVLDE</sequence>
<dbReference type="Proteomes" id="UP001338125">
    <property type="component" value="Unassembled WGS sequence"/>
</dbReference>
<keyword evidence="2" id="KW-1185">Reference proteome</keyword>